<evidence type="ECO:0000313" key="2">
    <source>
        <dbReference type="Proteomes" id="UP001595979"/>
    </source>
</evidence>
<keyword evidence="2" id="KW-1185">Reference proteome</keyword>
<name>A0ABW1DNS1_9DEIO</name>
<sequence>MNGRVASSMSGWKVWGLAAALSVGGALPGGVVRAEGPLPAAAPGPSRPAPTLTLGSGAARRVLTLAQLQALPSVTYRVRHPQLGRTSVYKGVTLRELAEVGGFGGQDLRLYASNGYLALIRAREYLNAPIMLAYEAGGRPITVLDKGPLTVVLPPEPARYQTAAYAGAWVWYVNRLTPVPSGAQNVARSGK</sequence>
<evidence type="ECO:0000313" key="1">
    <source>
        <dbReference type="EMBL" id="MFC5849960.1"/>
    </source>
</evidence>
<organism evidence="1 2">
    <name type="scientific">Deinococcus petrolearius</name>
    <dbReference type="NCBI Taxonomy" id="1751295"/>
    <lineage>
        <taxon>Bacteria</taxon>
        <taxon>Thermotogati</taxon>
        <taxon>Deinococcota</taxon>
        <taxon>Deinococci</taxon>
        <taxon>Deinococcales</taxon>
        <taxon>Deinococcaceae</taxon>
        <taxon>Deinococcus</taxon>
    </lineage>
</organism>
<comment type="caution">
    <text evidence="1">The sequence shown here is derived from an EMBL/GenBank/DDBJ whole genome shotgun (WGS) entry which is preliminary data.</text>
</comment>
<dbReference type="Gene3D" id="3.90.420.10">
    <property type="entry name" value="Oxidoreductase, molybdopterin-binding domain"/>
    <property type="match status" value="1"/>
</dbReference>
<evidence type="ECO:0008006" key="3">
    <source>
        <dbReference type="Google" id="ProtNLM"/>
    </source>
</evidence>
<protein>
    <recommendedName>
        <fullName evidence="3">Oxidoreductase molybdopterin-binding domain-containing protein</fullName>
    </recommendedName>
</protein>
<accession>A0ABW1DNS1</accession>
<dbReference type="InterPro" id="IPR036374">
    <property type="entry name" value="OxRdtase_Mopterin-bd_sf"/>
</dbReference>
<dbReference type="Proteomes" id="UP001595979">
    <property type="component" value="Unassembled WGS sequence"/>
</dbReference>
<dbReference type="SUPFAM" id="SSF56524">
    <property type="entry name" value="Oxidoreductase molybdopterin-binding domain"/>
    <property type="match status" value="1"/>
</dbReference>
<proteinExistence type="predicted"/>
<dbReference type="RefSeq" id="WP_380051557.1">
    <property type="nucleotide sequence ID" value="NZ_JBHSOH010000034.1"/>
</dbReference>
<reference evidence="2" key="1">
    <citation type="journal article" date="2019" name="Int. J. Syst. Evol. Microbiol.">
        <title>The Global Catalogue of Microorganisms (GCM) 10K type strain sequencing project: providing services to taxonomists for standard genome sequencing and annotation.</title>
        <authorList>
            <consortium name="The Broad Institute Genomics Platform"/>
            <consortium name="The Broad Institute Genome Sequencing Center for Infectious Disease"/>
            <person name="Wu L."/>
            <person name="Ma J."/>
        </authorList>
    </citation>
    <scope>NUCLEOTIDE SEQUENCE [LARGE SCALE GENOMIC DNA]</scope>
    <source>
        <strain evidence="2">CGMCC 1.15053</strain>
    </source>
</reference>
<dbReference type="EMBL" id="JBHSOH010000034">
    <property type="protein sequence ID" value="MFC5849960.1"/>
    <property type="molecule type" value="Genomic_DNA"/>
</dbReference>
<gene>
    <name evidence="1" type="ORF">ACFPQ6_16780</name>
</gene>